<dbReference type="Proteomes" id="UP000218767">
    <property type="component" value="Unassembled WGS sequence"/>
</dbReference>
<gene>
    <name evidence="8" type="ORF">COB20_09840</name>
</gene>
<dbReference type="FunFam" id="1.20.272.10:FF:000001">
    <property type="entry name" value="Putative AAA family ATPase"/>
    <property type="match status" value="1"/>
</dbReference>
<comment type="function">
    <text evidence="1">DNA-dependent ATPase that plays important roles in cellular responses to stalled DNA replication processes.</text>
</comment>
<dbReference type="Pfam" id="PF12002">
    <property type="entry name" value="MgsA_C"/>
    <property type="match status" value="1"/>
</dbReference>
<dbReference type="InterPro" id="IPR003593">
    <property type="entry name" value="AAA+_ATPase"/>
</dbReference>
<dbReference type="CDD" id="cd00009">
    <property type="entry name" value="AAA"/>
    <property type="match status" value="1"/>
</dbReference>
<organism evidence="8 9">
    <name type="scientific">SAR86 cluster bacterium</name>
    <dbReference type="NCBI Taxonomy" id="2030880"/>
    <lineage>
        <taxon>Bacteria</taxon>
        <taxon>Pseudomonadati</taxon>
        <taxon>Pseudomonadota</taxon>
        <taxon>Gammaproteobacteria</taxon>
        <taxon>SAR86 cluster</taxon>
    </lineage>
</organism>
<dbReference type="Gene3D" id="3.40.50.300">
    <property type="entry name" value="P-loop containing nucleotide triphosphate hydrolases"/>
    <property type="match status" value="1"/>
</dbReference>
<dbReference type="Gene3D" id="1.20.272.10">
    <property type="match status" value="1"/>
</dbReference>
<evidence type="ECO:0000259" key="7">
    <source>
        <dbReference type="SMART" id="SM00382"/>
    </source>
</evidence>
<sequence length="454" mass="50419">MSATLLPDEDSNQRYQPLAARLRPLNLQEFIGQDHLLSPGKSIYEAIQNKLPHSMILWGPPGVGKTTLAKIIAATCDYHFESLSAVLDGVKEIRATIERAKYHQAGGSSQTILFVDEVHRFNKAQQDAFLPHIENGTVLFIGATTENPSFELNNALLSRARVYLLKPLTEEDLLGVIEHALQDEERGLAALNLDLSESQRQMLARAGDGDARRVLNYLEVLSDMAESEGGHRTIADGHIQQVLEEGSRRFDKGGDSFYEQISALHKAVRGSSPDAALYWLARMLDGGCDPIYLARRLVRMASEDIGIADPRALPLTLNCWDTYTRLGSPEGELALAQAAVYLASAPKSNAVYVGFNAAKLAVTQNGSLEVPLHLRNASTSLSKSLGYGEDYRYAHDEENDFAAGENYLPPELKDAQFYFPNDSGLEIRIKEKLQQFRNLNERAENRRYETKSDK</sequence>
<accession>A0A2A4X2I3</accession>
<reference evidence="9" key="1">
    <citation type="submission" date="2017-08" db="EMBL/GenBank/DDBJ databases">
        <title>A dynamic microbial community with high functional redundancy inhabits the cold, oxic subseafloor aquifer.</title>
        <authorList>
            <person name="Tully B.J."/>
            <person name="Wheat C.G."/>
            <person name="Glazer B.T."/>
            <person name="Huber J.A."/>
        </authorList>
    </citation>
    <scope>NUCLEOTIDE SEQUENCE [LARGE SCALE GENOMIC DNA]</scope>
</reference>
<dbReference type="PANTHER" id="PTHR13779:SF7">
    <property type="entry name" value="ATPASE WRNIP1"/>
    <property type="match status" value="1"/>
</dbReference>
<name>A0A2A4X2I3_9GAMM</name>
<dbReference type="GO" id="GO:0003677">
    <property type="term" value="F:DNA binding"/>
    <property type="evidence" value="ECO:0007669"/>
    <property type="project" value="InterPro"/>
</dbReference>
<keyword evidence="6" id="KW-0067">ATP-binding</keyword>
<comment type="similarity">
    <text evidence="2">Belongs to the AAA ATPase family. RarA/MGS1/WRNIP1 subfamily.</text>
</comment>
<dbReference type="InterPro" id="IPR051314">
    <property type="entry name" value="AAA_ATPase_RarA/MGS1/WRNIP1"/>
</dbReference>
<evidence type="ECO:0000256" key="1">
    <source>
        <dbReference type="ARBA" id="ARBA00002393"/>
    </source>
</evidence>
<dbReference type="Pfam" id="PF16193">
    <property type="entry name" value="AAA_assoc_2"/>
    <property type="match status" value="1"/>
</dbReference>
<evidence type="ECO:0000256" key="5">
    <source>
        <dbReference type="ARBA" id="ARBA00022741"/>
    </source>
</evidence>
<dbReference type="GO" id="GO:0005524">
    <property type="term" value="F:ATP binding"/>
    <property type="evidence" value="ECO:0007669"/>
    <property type="project" value="UniProtKB-KW"/>
</dbReference>
<dbReference type="InterPro" id="IPR032423">
    <property type="entry name" value="AAA_assoc_2"/>
</dbReference>
<dbReference type="AlphaFoldDB" id="A0A2A4X2I3"/>
<dbReference type="GO" id="GO:0016887">
    <property type="term" value="F:ATP hydrolysis activity"/>
    <property type="evidence" value="ECO:0007669"/>
    <property type="project" value="InterPro"/>
</dbReference>
<dbReference type="SMART" id="SM00382">
    <property type="entry name" value="AAA"/>
    <property type="match status" value="1"/>
</dbReference>
<dbReference type="SUPFAM" id="SSF48019">
    <property type="entry name" value="post-AAA+ oligomerization domain-like"/>
    <property type="match status" value="1"/>
</dbReference>
<dbReference type="Gene3D" id="1.10.3710.10">
    <property type="entry name" value="DNA polymerase III clamp loader subunits, C-terminal domain"/>
    <property type="match status" value="1"/>
</dbReference>
<dbReference type="PANTHER" id="PTHR13779">
    <property type="entry name" value="WERNER HELICASE-INTERACTING PROTEIN 1 FAMILY MEMBER"/>
    <property type="match status" value="1"/>
</dbReference>
<keyword evidence="4" id="KW-0235">DNA replication</keyword>
<evidence type="ECO:0000256" key="4">
    <source>
        <dbReference type="ARBA" id="ARBA00022705"/>
    </source>
</evidence>
<evidence type="ECO:0000313" key="8">
    <source>
        <dbReference type="EMBL" id="PCI76726.1"/>
    </source>
</evidence>
<evidence type="ECO:0000256" key="2">
    <source>
        <dbReference type="ARBA" id="ARBA00008959"/>
    </source>
</evidence>
<feature type="domain" description="AAA+ ATPase" evidence="7">
    <location>
        <begin position="51"/>
        <end position="168"/>
    </location>
</feature>
<dbReference type="Gene3D" id="1.10.8.60">
    <property type="match status" value="1"/>
</dbReference>
<evidence type="ECO:0000313" key="9">
    <source>
        <dbReference type="Proteomes" id="UP000218767"/>
    </source>
</evidence>
<dbReference type="SUPFAM" id="SSF52540">
    <property type="entry name" value="P-loop containing nucleoside triphosphate hydrolases"/>
    <property type="match status" value="1"/>
</dbReference>
<dbReference type="GO" id="GO:0006261">
    <property type="term" value="P:DNA-templated DNA replication"/>
    <property type="evidence" value="ECO:0007669"/>
    <property type="project" value="TreeGrafter"/>
</dbReference>
<dbReference type="GO" id="GO:0008047">
    <property type="term" value="F:enzyme activator activity"/>
    <property type="evidence" value="ECO:0007669"/>
    <property type="project" value="TreeGrafter"/>
</dbReference>
<dbReference type="InterPro" id="IPR008921">
    <property type="entry name" value="DNA_pol3_clamp-load_cplx_C"/>
</dbReference>
<evidence type="ECO:0000256" key="3">
    <source>
        <dbReference type="ARBA" id="ARBA00020776"/>
    </source>
</evidence>
<dbReference type="InterPro" id="IPR003959">
    <property type="entry name" value="ATPase_AAA_core"/>
</dbReference>
<dbReference type="InterPro" id="IPR027417">
    <property type="entry name" value="P-loop_NTPase"/>
</dbReference>
<dbReference type="FunFam" id="3.40.50.300:FF:000137">
    <property type="entry name" value="Replication-associated recombination protein A"/>
    <property type="match status" value="1"/>
</dbReference>
<dbReference type="CDD" id="cd18139">
    <property type="entry name" value="HLD_clamp_RarA"/>
    <property type="match status" value="1"/>
</dbReference>
<protein>
    <recommendedName>
        <fullName evidence="3">Replication-associated recombination protein A</fullName>
    </recommendedName>
</protein>
<dbReference type="Pfam" id="PF00004">
    <property type="entry name" value="AAA"/>
    <property type="match status" value="1"/>
</dbReference>
<evidence type="ECO:0000256" key="6">
    <source>
        <dbReference type="ARBA" id="ARBA00022840"/>
    </source>
</evidence>
<comment type="caution">
    <text evidence="8">The sequence shown here is derived from an EMBL/GenBank/DDBJ whole genome shotgun (WGS) entry which is preliminary data.</text>
</comment>
<dbReference type="GO" id="GO:0000731">
    <property type="term" value="P:DNA synthesis involved in DNA repair"/>
    <property type="evidence" value="ECO:0007669"/>
    <property type="project" value="TreeGrafter"/>
</dbReference>
<keyword evidence="5" id="KW-0547">Nucleotide-binding</keyword>
<proteinExistence type="inferred from homology"/>
<dbReference type="EMBL" id="NVUL01000053">
    <property type="protein sequence ID" value="PCI76726.1"/>
    <property type="molecule type" value="Genomic_DNA"/>
</dbReference>
<dbReference type="InterPro" id="IPR021886">
    <property type="entry name" value="MgsA_C"/>
</dbReference>
<dbReference type="GO" id="GO:0017116">
    <property type="term" value="F:single-stranded DNA helicase activity"/>
    <property type="evidence" value="ECO:0007669"/>
    <property type="project" value="TreeGrafter"/>
</dbReference>